<organism evidence="2 3">
    <name type="scientific">Corallococcus terminator</name>
    <dbReference type="NCBI Taxonomy" id="2316733"/>
    <lineage>
        <taxon>Bacteria</taxon>
        <taxon>Pseudomonadati</taxon>
        <taxon>Myxococcota</taxon>
        <taxon>Myxococcia</taxon>
        <taxon>Myxococcales</taxon>
        <taxon>Cystobacterineae</taxon>
        <taxon>Myxococcaceae</taxon>
        <taxon>Corallococcus</taxon>
    </lineage>
</organism>
<comment type="caution">
    <text evidence="2">The sequence shown here is derived from an EMBL/GenBank/DDBJ whole genome shotgun (WGS) entry which is preliminary data.</text>
</comment>
<protein>
    <submittedName>
        <fullName evidence="2">Uncharacterized protein</fullName>
    </submittedName>
</protein>
<evidence type="ECO:0000313" key="2">
    <source>
        <dbReference type="EMBL" id="RKG88620.1"/>
    </source>
</evidence>
<dbReference type="Proteomes" id="UP000268094">
    <property type="component" value="Unassembled WGS sequence"/>
</dbReference>
<name>A0A3A8J9V8_9BACT</name>
<accession>A0A3A8J9V8</accession>
<dbReference type="OrthoDB" id="5381977at2"/>
<feature type="chain" id="PRO_5017322691" evidence="1">
    <location>
        <begin position="20"/>
        <end position="176"/>
    </location>
</feature>
<keyword evidence="3" id="KW-1185">Reference proteome</keyword>
<feature type="signal peptide" evidence="1">
    <location>
        <begin position="1"/>
        <end position="19"/>
    </location>
</feature>
<gene>
    <name evidence="2" type="ORF">D7V88_13855</name>
</gene>
<proteinExistence type="predicted"/>
<sequence length="176" mass="19146">MCLNPVFAAMVLLSTSALADEKLNPIQKEAKVSFEKSISSALNAANTACGTRLKVKTHFHRFKPEEWEGANYASQCMELLNGVASMCERPASKKAIAKKVTGVACLFPPPPLFPKGTQPALFGGLDCTNPANKKSCYSDTAPRHITIWKGVLTYDMHKDDAKIADTTRAVLEEAMK</sequence>
<reference evidence="3" key="1">
    <citation type="submission" date="2018-09" db="EMBL/GenBank/DDBJ databases">
        <authorList>
            <person name="Livingstone P.G."/>
            <person name="Whitworth D.E."/>
        </authorList>
    </citation>
    <scope>NUCLEOTIDE SEQUENCE [LARGE SCALE GENOMIC DNA]</scope>
    <source>
        <strain evidence="3">CA054A</strain>
    </source>
</reference>
<dbReference type="EMBL" id="RAVZ01000079">
    <property type="protein sequence ID" value="RKG88620.1"/>
    <property type="molecule type" value="Genomic_DNA"/>
</dbReference>
<dbReference type="AlphaFoldDB" id="A0A3A8J9V8"/>
<evidence type="ECO:0000256" key="1">
    <source>
        <dbReference type="SAM" id="SignalP"/>
    </source>
</evidence>
<keyword evidence="1" id="KW-0732">Signal</keyword>
<evidence type="ECO:0000313" key="3">
    <source>
        <dbReference type="Proteomes" id="UP000268094"/>
    </source>
</evidence>